<proteinExistence type="predicted"/>
<organism evidence="1 2">
    <name type="scientific">Rhodospirillum rubrum (strain ATCC 11170 / ATH 1.1.1 / DSM 467 / LMG 4362 / NCIMB 8255 / S1)</name>
    <dbReference type="NCBI Taxonomy" id="269796"/>
    <lineage>
        <taxon>Bacteria</taxon>
        <taxon>Pseudomonadati</taxon>
        <taxon>Pseudomonadota</taxon>
        <taxon>Alphaproteobacteria</taxon>
        <taxon>Rhodospirillales</taxon>
        <taxon>Rhodospirillaceae</taxon>
        <taxon>Rhodospirillum</taxon>
    </lineage>
</organism>
<evidence type="ECO:0000313" key="2">
    <source>
        <dbReference type="Proteomes" id="UP000001929"/>
    </source>
</evidence>
<dbReference type="HOGENOM" id="CLU_006229_4_4_5"/>
<dbReference type="eggNOG" id="COG0470">
    <property type="taxonomic scope" value="Bacteria"/>
</dbReference>
<dbReference type="InterPro" id="IPR050238">
    <property type="entry name" value="DNA_Rep/Repair_Clamp_Loader"/>
</dbReference>
<dbReference type="Gene3D" id="3.40.50.300">
    <property type="entry name" value="P-loop containing nucleotide triphosphate hydrolases"/>
    <property type="match status" value="1"/>
</dbReference>
<keyword evidence="1" id="KW-0808">Transferase</keyword>
<sequence>MASASEDEAAGDPGPRLTADLLGHEAAEREILETCASGRAAHAWLISGPRGIGKATLAFRFARFALAGGLEGGEGGLFGALAPASLAMDPAHPVFRRVAAGSHGDLRVIERGLAEGTGGRRRGEIVIGDVRDLGGFMRMTPSEGGWRVVIVDGAEDMNRNAANALLKGLEEPPGRALLLLVSHNPARLLPTIRSRCRRLALRPLEPAVLATLIERSLPELAETERPGLIGLAEGSIGRAMDLAAMGGLALCREMIGLLATAPAFDVARLHGFADQAARDDRAFTATAGLFPWWLARMIRRGAVAGSAGTAEEMWTIPGESAASGRLLAAATLDRWVEVWEKVTTLFARAEAVHLDRKQTVLAAFHAVALVAGRS</sequence>
<keyword evidence="1" id="KW-0548">Nucleotidyltransferase</keyword>
<dbReference type="PATRIC" id="fig|269796.9.peg.1780"/>
<dbReference type="KEGG" id="rru:Rru_A1702"/>
<dbReference type="InterPro" id="IPR027417">
    <property type="entry name" value="P-loop_NTPase"/>
</dbReference>
<protein>
    <submittedName>
        <fullName evidence="1">DNA polymerase III, delta prime subunit</fullName>
        <ecNumber evidence="1">2.7.7.7</ecNumber>
    </submittedName>
</protein>
<dbReference type="AlphaFoldDB" id="Q2RTP3"/>
<reference evidence="1 2" key="1">
    <citation type="journal article" date="2011" name="Stand. Genomic Sci.">
        <title>Complete genome sequence of Rhodospirillum rubrum type strain (S1).</title>
        <authorList>
            <person name="Munk A.C."/>
            <person name="Copeland A."/>
            <person name="Lucas S."/>
            <person name="Lapidus A."/>
            <person name="Del Rio T.G."/>
            <person name="Barry K."/>
            <person name="Detter J.C."/>
            <person name="Hammon N."/>
            <person name="Israni S."/>
            <person name="Pitluck S."/>
            <person name="Brettin T."/>
            <person name="Bruce D."/>
            <person name="Han C."/>
            <person name="Tapia R."/>
            <person name="Gilna P."/>
            <person name="Schmutz J."/>
            <person name="Larimer F."/>
            <person name="Land M."/>
            <person name="Kyrpides N.C."/>
            <person name="Mavromatis K."/>
            <person name="Richardson P."/>
            <person name="Rohde M."/>
            <person name="Goker M."/>
            <person name="Klenk H.P."/>
            <person name="Zhang Y."/>
            <person name="Roberts G.P."/>
            <person name="Reslewic S."/>
            <person name="Schwartz D.C."/>
        </authorList>
    </citation>
    <scope>NUCLEOTIDE SEQUENCE [LARGE SCALE GENOMIC DNA]</scope>
    <source>
        <strain evidence="2">ATCC 11170 / ATH 1.1.1 / DSM 467 / LMG 4362 / NCIMB 8255 / S1</strain>
    </source>
</reference>
<dbReference type="EC" id="2.7.7.7" evidence="1"/>
<gene>
    <name evidence="1" type="ordered locus">Rru_A1702</name>
</gene>
<dbReference type="Pfam" id="PF13177">
    <property type="entry name" value="DNA_pol3_delta2"/>
    <property type="match status" value="1"/>
</dbReference>
<dbReference type="NCBIfam" id="NF005677">
    <property type="entry name" value="PRK07471.1"/>
    <property type="match status" value="1"/>
</dbReference>
<dbReference type="STRING" id="269796.Rru_A1702"/>
<dbReference type="RefSeq" id="WP_011389392.1">
    <property type="nucleotide sequence ID" value="NC_007643.1"/>
</dbReference>
<accession>Q2RTP3</accession>
<dbReference type="SUPFAM" id="SSF52540">
    <property type="entry name" value="P-loop containing nucleoside triphosphate hydrolases"/>
    <property type="match status" value="1"/>
</dbReference>
<dbReference type="GO" id="GO:0009360">
    <property type="term" value="C:DNA polymerase III complex"/>
    <property type="evidence" value="ECO:0007669"/>
    <property type="project" value="TreeGrafter"/>
</dbReference>
<dbReference type="GO" id="GO:0003887">
    <property type="term" value="F:DNA-directed DNA polymerase activity"/>
    <property type="evidence" value="ECO:0007669"/>
    <property type="project" value="UniProtKB-EC"/>
</dbReference>
<dbReference type="EMBL" id="CP000230">
    <property type="protein sequence ID" value="ABC22502.1"/>
    <property type="molecule type" value="Genomic_DNA"/>
</dbReference>
<dbReference type="PhylomeDB" id="Q2RTP3"/>
<dbReference type="PANTHER" id="PTHR11669">
    <property type="entry name" value="REPLICATION FACTOR C / DNA POLYMERASE III GAMMA-TAU SUBUNIT"/>
    <property type="match status" value="1"/>
</dbReference>
<dbReference type="Proteomes" id="UP000001929">
    <property type="component" value="Chromosome"/>
</dbReference>
<dbReference type="GO" id="GO:0006261">
    <property type="term" value="P:DNA-templated DNA replication"/>
    <property type="evidence" value="ECO:0007669"/>
    <property type="project" value="TreeGrafter"/>
</dbReference>
<dbReference type="EnsemblBacteria" id="ABC22502">
    <property type="protein sequence ID" value="ABC22502"/>
    <property type="gene ID" value="Rru_A1702"/>
</dbReference>
<keyword evidence="2" id="KW-1185">Reference proteome</keyword>
<name>Q2RTP3_RHORT</name>
<evidence type="ECO:0000313" key="1">
    <source>
        <dbReference type="EMBL" id="ABC22502.1"/>
    </source>
</evidence>
<dbReference type="PANTHER" id="PTHR11669:SF8">
    <property type="entry name" value="DNA POLYMERASE III SUBUNIT DELTA"/>
    <property type="match status" value="1"/>
</dbReference>